<name>A0A0D2NWF1_HYPSF</name>
<feature type="non-terminal residue" evidence="1">
    <location>
        <position position="96"/>
    </location>
</feature>
<feature type="non-terminal residue" evidence="1">
    <location>
        <position position="1"/>
    </location>
</feature>
<accession>A0A0D2NWF1</accession>
<keyword evidence="2" id="KW-1185">Reference proteome</keyword>
<dbReference type="STRING" id="945553.A0A0D2NWF1"/>
<dbReference type="AlphaFoldDB" id="A0A0D2NWF1"/>
<organism evidence="1 2">
    <name type="scientific">Hypholoma sublateritium (strain FD-334 SS-4)</name>
    <dbReference type="NCBI Taxonomy" id="945553"/>
    <lineage>
        <taxon>Eukaryota</taxon>
        <taxon>Fungi</taxon>
        <taxon>Dikarya</taxon>
        <taxon>Basidiomycota</taxon>
        <taxon>Agaricomycotina</taxon>
        <taxon>Agaricomycetes</taxon>
        <taxon>Agaricomycetidae</taxon>
        <taxon>Agaricales</taxon>
        <taxon>Agaricineae</taxon>
        <taxon>Strophariaceae</taxon>
        <taxon>Hypholoma</taxon>
    </lineage>
</organism>
<protein>
    <submittedName>
        <fullName evidence="1">Uncharacterized protein</fullName>
    </submittedName>
</protein>
<proteinExistence type="predicted"/>
<evidence type="ECO:0000313" key="1">
    <source>
        <dbReference type="EMBL" id="KJA12885.1"/>
    </source>
</evidence>
<dbReference type="EMBL" id="KN817856">
    <property type="protein sequence ID" value="KJA12885.1"/>
    <property type="molecule type" value="Genomic_DNA"/>
</dbReference>
<dbReference type="OrthoDB" id="3264182at2759"/>
<gene>
    <name evidence="1" type="ORF">HYPSUDRAFT_115252</name>
</gene>
<evidence type="ECO:0000313" key="2">
    <source>
        <dbReference type="Proteomes" id="UP000054270"/>
    </source>
</evidence>
<dbReference type="Proteomes" id="UP000054270">
    <property type="component" value="Unassembled WGS sequence"/>
</dbReference>
<reference evidence="2" key="1">
    <citation type="submission" date="2014-04" db="EMBL/GenBank/DDBJ databases">
        <title>Evolutionary Origins and Diversification of the Mycorrhizal Mutualists.</title>
        <authorList>
            <consortium name="DOE Joint Genome Institute"/>
            <consortium name="Mycorrhizal Genomics Consortium"/>
            <person name="Kohler A."/>
            <person name="Kuo A."/>
            <person name="Nagy L.G."/>
            <person name="Floudas D."/>
            <person name="Copeland A."/>
            <person name="Barry K.W."/>
            <person name="Cichocki N."/>
            <person name="Veneault-Fourrey C."/>
            <person name="LaButti K."/>
            <person name="Lindquist E.A."/>
            <person name="Lipzen A."/>
            <person name="Lundell T."/>
            <person name="Morin E."/>
            <person name="Murat C."/>
            <person name="Riley R."/>
            <person name="Ohm R."/>
            <person name="Sun H."/>
            <person name="Tunlid A."/>
            <person name="Henrissat B."/>
            <person name="Grigoriev I.V."/>
            <person name="Hibbett D.S."/>
            <person name="Martin F."/>
        </authorList>
    </citation>
    <scope>NUCLEOTIDE SEQUENCE [LARGE SCALE GENOMIC DNA]</scope>
    <source>
        <strain evidence="2">FD-334 SS-4</strain>
    </source>
</reference>
<sequence>DMNYSLSLTQAKPKIYLDELQEALYENRAVDVSIPTISRALRQWEISNKQVASAAIERKEILRATWQAEYGNIPAEYCVWLDEASVDNKTNQRQTG</sequence>